<feature type="domain" description="FAD dependent oxidoreductase" evidence="6">
    <location>
        <begin position="6"/>
        <end position="384"/>
    </location>
</feature>
<keyword evidence="4" id="KW-0274">FAD</keyword>
<dbReference type="Gene3D" id="3.50.50.60">
    <property type="entry name" value="FAD/NAD(P)-binding domain"/>
    <property type="match status" value="1"/>
</dbReference>
<dbReference type="GO" id="GO:0051698">
    <property type="term" value="F:saccharopine oxidase activity"/>
    <property type="evidence" value="ECO:0007669"/>
    <property type="project" value="TreeGrafter"/>
</dbReference>
<evidence type="ECO:0000313" key="7">
    <source>
        <dbReference type="EMBL" id="KAK2595373.1"/>
    </source>
</evidence>
<dbReference type="Gene3D" id="3.30.9.10">
    <property type="entry name" value="D-Amino Acid Oxidase, subunit A, domain 2"/>
    <property type="match status" value="1"/>
</dbReference>
<dbReference type="PANTHER" id="PTHR10961">
    <property type="entry name" value="PEROXISOMAL SARCOSINE OXIDASE"/>
    <property type="match status" value="1"/>
</dbReference>
<dbReference type="InterPro" id="IPR045170">
    <property type="entry name" value="MTOX"/>
</dbReference>
<dbReference type="GO" id="GO:0050660">
    <property type="term" value="F:flavin adenine dinucleotide binding"/>
    <property type="evidence" value="ECO:0007669"/>
    <property type="project" value="InterPro"/>
</dbReference>
<dbReference type="GO" id="GO:0008115">
    <property type="term" value="F:sarcosine oxidase activity"/>
    <property type="evidence" value="ECO:0007669"/>
    <property type="project" value="TreeGrafter"/>
</dbReference>
<evidence type="ECO:0000256" key="1">
    <source>
        <dbReference type="ARBA" id="ARBA00001974"/>
    </source>
</evidence>
<keyword evidence="3" id="KW-0285">Flavoprotein</keyword>
<organism evidence="7 8">
    <name type="scientific">Conoideocrella luteorostrata</name>
    <dbReference type="NCBI Taxonomy" id="1105319"/>
    <lineage>
        <taxon>Eukaryota</taxon>
        <taxon>Fungi</taxon>
        <taxon>Dikarya</taxon>
        <taxon>Ascomycota</taxon>
        <taxon>Pezizomycotina</taxon>
        <taxon>Sordariomycetes</taxon>
        <taxon>Hypocreomycetidae</taxon>
        <taxon>Hypocreales</taxon>
        <taxon>Clavicipitaceae</taxon>
        <taxon>Conoideocrella</taxon>
    </lineage>
</organism>
<proteinExistence type="inferred from homology"/>
<keyword evidence="5" id="KW-0560">Oxidoreductase</keyword>
<dbReference type="AlphaFoldDB" id="A0AAJ0CLQ8"/>
<evidence type="ECO:0000256" key="2">
    <source>
        <dbReference type="ARBA" id="ARBA00010989"/>
    </source>
</evidence>
<evidence type="ECO:0000256" key="4">
    <source>
        <dbReference type="ARBA" id="ARBA00022827"/>
    </source>
</evidence>
<evidence type="ECO:0000313" key="8">
    <source>
        <dbReference type="Proteomes" id="UP001251528"/>
    </source>
</evidence>
<dbReference type="Pfam" id="PF01266">
    <property type="entry name" value="DAO"/>
    <property type="match status" value="1"/>
</dbReference>
<keyword evidence="8" id="KW-1185">Reference proteome</keyword>
<comment type="cofactor">
    <cofactor evidence="1">
        <name>FAD</name>
        <dbReference type="ChEBI" id="CHEBI:57692"/>
    </cofactor>
</comment>
<evidence type="ECO:0000259" key="6">
    <source>
        <dbReference type="Pfam" id="PF01266"/>
    </source>
</evidence>
<accession>A0AAJ0CLQ8</accession>
<dbReference type="InterPro" id="IPR036188">
    <property type="entry name" value="FAD/NAD-bd_sf"/>
</dbReference>
<name>A0AAJ0CLQ8_9HYPO</name>
<evidence type="ECO:0000256" key="3">
    <source>
        <dbReference type="ARBA" id="ARBA00022630"/>
    </source>
</evidence>
<evidence type="ECO:0000256" key="5">
    <source>
        <dbReference type="ARBA" id="ARBA00023002"/>
    </source>
</evidence>
<dbReference type="SUPFAM" id="SSF51905">
    <property type="entry name" value="FAD/NAD(P)-binding domain"/>
    <property type="match status" value="1"/>
</dbReference>
<dbReference type="InterPro" id="IPR006076">
    <property type="entry name" value="FAD-dep_OxRdtase"/>
</dbReference>
<dbReference type="Proteomes" id="UP001251528">
    <property type="component" value="Unassembled WGS sequence"/>
</dbReference>
<dbReference type="PANTHER" id="PTHR10961:SF26">
    <property type="entry name" value="L-SACCHAROPINE OXIDASE"/>
    <property type="match status" value="1"/>
</dbReference>
<reference evidence="7" key="1">
    <citation type="submission" date="2023-06" db="EMBL/GenBank/DDBJ databases">
        <title>Conoideocrella luteorostrata (Hypocreales: Clavicipitaceae), a potential biocontrol fungus for elongate hemlock scale in United States Christmas tree production areas.</title>
        <authorList>
            <person name="Barrett H."/>
            <person name="Lovett B."/>
            <person name="Macias A.M."/>
            <person name="Stajich J.E."/>
            <person name="Kasson M.T."/>
        </authorList>
    </citation>
    <scope>NUCLEOTIDE SEQUENCE</scope>
    <source>
        <strain evidence="7">ARSEF 14590</strain>
    </source>
</reference>
<gene>
    <name evidence="7" type="ORF">QQS21_006909</name>
</gene>
<dbReference type="EMBL" id="JASWJB010000134">
    <property type="protein sequence ID" value="KAK2595373.1"/>
    <property type="molecule type" value="Genomic_DNA"/>
</dbReference>
<protein>
    <recommendedName>
        <fullName evidence="6">FAD dependent oxidoreductase domain-containing protein</fullName>
    </recommendedName>
</protein>
<comment type="caution">
    <text evidence="7">The sequence shown here is derived from an EMBL/GenBank/DDBJ whole genome shotgun (WGS) entry which is preliminary data.</text>
</comment>
<sequence>MSDPLLIVGAGAFGLSTALHLSKAGYTDITVFDKDDSVPPKYSAANDLNKIVRAEYEDDFYSDLTIKAISAWRTPLFAPYYHQTGFLHCVSKTCPEKAVGTMKRFWAAAEKHANIRRHVVPINSRQDILDQVWQFQDGPLTGWRGYLNRFAGYAQSGHALAAVYRELCKIGVKFRLGPNNEVAQIIYDGASSNGSKTARGVKTKDGNFYPAKLVIVAAGAWVSRLIPEIGSQVVAKAWSVAHVKLTDDEASMLRNIPVTYARDLGFFFEPDPKTNLLKLCPMGGGFINSDAKTSVSVPPEGHARSAFMPADDERKVRQLLAHTLPALAERPLVNKLLCWFADTSDSDYIIDYVPRTSSSVVVVSGDSGHGFKMFPIVGSWVTDLLSATDGTQREPRWRWKMPTAGSSASDWGESVSWRVGETKEFSSIEAIKSKI</sequence>
<comment type="similarity">
    <text evidence="2">Belongs to the MSOX/MTOX family.</text>
</comment>